<organism evidence="1 2">
    <name type="scientific">Pseudorhizobium pelagicum</name>
    <dbReference type="NCBI Taxonomy" id="1509405"/>
    <lineage>
        <taxon>Bacteria</taxon>
        <taxon>Pseudomonadati</taxon>
        <taxon>Pseudomonadota</taxon>
        <taxon>Alphaproteobacteria</taxon>
        <taxon>Hyphomicrobiales</taxon>
        <taxon>Rhizobiaceae</taxon>
        <taxon>Rhizobium/Agrobacterium group</taxon>
        <taxon>Pseudorhizobium</taxon>
    </lineage>
</organism>
<dbReference type="AlphaFoldDB" id="A0A922NYX5"/>
<reference evidence="1 2" key="1">
    <citation type="submission" date="2014-06" db="EMBL/GenBank/DDBJ databases">
        <title>Rhizobium pelagicum/R2-400B4.</title>
        <authorList>
            <person name="Kimes N.E."/>
            <person name="Lopez-Perez M."/>
        </authorList>
    </citation>
    <scope>NUCLEOTIDE SEQUENCE [LARGE SCALE GENOMIC DNA]</scope>
    <source>
        <strain evidence="1 2">R2-400B4</strain>
    </source>
</reference>
<sequence length="217" mass="24401">MPFISQQFICVDELLETPRQHDKEDVMSPKNKPTPGDLFFEDQANGELFSPYLAKNEKVMQSIYAALTKGASKPDDVRALANPRFWIFARAGGVRLISSGTIDDIVDPIFRISDGQHSIRFGIGHAGCDDQRNLRLTALVMMALALIDDKLKRMNNAVLDGNLTSEVPCTLLRREIKDLILSLHHQMYEVAVDGLWTREAWQQAFQDLQASRSQAVT</sequence>
<dbReference type="Proteomes" id="UP000052167">
    <property type="component" value="Unassembled WGS sequence"/>
</dbReference>
<evidence type="ECO:0000313" key="1">
    <source>
        <dbReference type="EMBL" id="KEQ04289.1"/>
    </source>
</evidence>
<dbReference type="RefSeq" id="WP_037190113.1">
    <property type="nucleotide sequence ID" value="NZ_CAJXID010000019.1"/>
</dbReference>
<keyword evidence="2" id="KW-1185">Reference proteome</keyword>
<accession>A0A922NYX5</accession>
<name>A0A922NYX5_9HYPH</name>
<comment type="caution">
    <text evidence="1">The sequence shown here is derived from an EMBL/GenBank/DDBJ whole genome shotgun (WGS) entry which is preliminary data.</text>
</comment>
<dbReference type="EMBL" id="JOKJ01000026">
    <property type="protein sequence ID" value="KEQ04289.1"/>
    <property type="molecule type" value="Genomic_DNA"/>
</dbReference>
<gene>
    <name evidence="1" type="ORF">GV68_13685</name>
</gene>
<protein>
    <submittedName>
        <fullName evidence="1">Uncharacterized protein</fullName>
    </submittedName>
</protein>
<proteinExistence type="predicted"/>
<evidence type="ECO:0000313" key="2">
    <source>
        <dbReference type="Proteomes" id="UP000052167"/>
    </source>
</evidence>